<keyword evidence="10" id="KW-0472">Membrane</keyword>
<dbReference type="SMART" id="SM00387">
    <property type="entry name" value="HATPase_c"/>
    <property type="match status" value="1"/>
</dbReference>
<dbReference type="InterPro" id="IPR036097">
    <property type="entry name" value="HisK_dim/P_sf"/>
</dbReference>
<evidence type="ECO:0000259" key="11">
    <source>
        <dbReference type="PROSITE" id="PS50109"/>
    </source>
</evidence>
<dbReference type="PROSITE" id="PS50109">
    <property type="entry name" value="HIS_KIN"/>
    <property type="match status" value="1"/>
</dbReference>
<keyword evidence="8" id="KW-1133">Transmembrane helix</keyword>
<evidence type="ECO:0000256" key="9">
    <source>
        <dbReference type="ARBA" id="ARBA00023012"/>
    </source>
</evidence>
<keyword evidence="14" id="KW-1185">Reference proteome</keyword>
<keyword evidence="9" id="KW-0902">Two-component regulatory system</keyword>
<dbReference type="InterPro" id="IPR004358">
    <property type="entry name" value="Sig_transdc_His_kin-like_C"/>
</dbReference>
<dbReference type="PANTHER" id="PTHR45436">
    <property type="entry name" value="SENSOR HISTIDINE KINASE YKOH"/>
    <property type="match status" value="1"/>
</dbReference>
<dbReference type="Proteomes" id="UP000536909">
    <property type="component" value="Unassembled WGS sequence"/>
</dbReference>
<dbReference type="EC" id="2.7.13.3" evidence="3"/>
<evidence type="ECO:0000313" key="13">
    <source>
        <dbReference type="EMBL" id="MBB5295757.1"/>
    </source>
</evidence>
<evidence type="ECO:0000256" key="6">
    <source>
        <dbReference type="ARBA" id="ARBA00022692"/>
    </source>
</evidence>
<dbReference type="Pfam" id="PF00672">
    <property type="entry name" value="HAMP"/>
    <property type="match status" value="1"/>
</dbReference>
<dbReference type="PROSITE" id="PS50885">
    <property type="entry name" value="HAMP"/>
    <property type="match status" value="1"/>
</dbReference>
<dbReference type="Gene3D" id="6.10.340.10">
    <property type="match status" value="1"/>
</dbReference>
<comment type="caution">
    <text evidence="13">The sequence shown here is derived from an EMBL/GenBank/DDBJ whole genome shotgun (WGS) entry which is preliminary data.</text>
</comment>
<evidence type="ECO:0000313" key="14">
    <source>
        <dbReference type="Proteomes" id="UP000536909"/>
    </source>
</evidence>
<dbReference type="InterPro" id="IPR003660">
    <property type="entry name" value="HAMP_dom"/>
</dbReference>
<dbReference type="InterPro" id="IPR003661">
    <property type="entry name" value="HisK_dim/P_dom"/>
</dbReference>
<keyword evidence="5" id="KW-0808">Transferase</keyword>
<dbReference type="RefSeq" id="WP_244944448.1">
    <property type="nucleotide sequence ID" value="NZ_BSUI01000005.1"/>
</dbReference>
<dbReference type="InterPro" id="IPR050428">
    <property type="entry name" value="TCS_sensor_his_kinase"/>
</dbReference>
<dbReference type="InterPro" id="IPR005467">
    <property type="entry name" value="His_kinase_dom"/>
</dbReference>
<proteinExistence type="predicted"/>
<protein>
    <recommendedName>
        <fullName evidence="3">histidine kinase</fullName>
        <ecNumber evidence="3">2.7.13.3</ecNumber>
    </recommendedName>
</protein>
<dbReference type="CDD" id="cd00075">
    <property type="entry name" value="HATPase"/>
    <property type="match status" value="1"/>
</dbReference>
<evidence type="ECO:0000256" key="4">
    <source>
        <dbReference type="ARBA" id="ARBA00022553"/>
    </source>
</evidence>
<accession>A0ABR6MUY1</accession>
<sequence>MSRLTLRTRLTLLTFGVLLCTLLAFAGVAGAVLWQVELRSITRQGAAQADALLAVVQATPGRLPDLADDILEENGVTAAGRVYVAGRPRWAGGASGPDTLDPAFLAGRGAAQTRTVDGYLVTSRREGDAAVQVGHNLLPLRHLMGRYVSIAALTLLLLSSLGGWLVAREVRRTLRPLETLARRVQHLDTPEPLPALGERDEVGALARALQNSLEALRAERERETLFLASASHELRTPVTALLADLQHTLARERPPEEWHAALERTERTAARLRQLTGNLMALTRAQRLPALGPPDWPVLDLLPLAGEAVDLLQPLALKRDLDLWLDGDPAPLPGDSALLSSVLENLIGNAVKFTPPGGQVLVHVGPLAGGGAALTVEDSGPGFPPGTLTAAFVRGQTDVEGFGLGLAVVRQVVEVHGGTLHLGRAAGGGARVEVTLPGAVFPRKVFLGEGGVSDQL</sequence>
<evidence type="ECO:0000256" key="2">
    <source>
        <dbReference type="ARBA" id="ARBA00004370"/>
    </source>
</evidence>
<keyword evidence="7 13" id="KW-0418">Kinase</keyword>
<dbReference type="PRINTS" id="PR00344">
    <property type="entry name" value="BCTRLSENSOR"/>
</dbReference>
<comment type="catalytic activity">
    <reaction evidence="1">
        <text>ATP + protein L-histidine = ADP + protein N-phospho-L-histidine.</text>
        <dbReference type="EC" id="2.7.13.3"/>
    </reaction>
</comment>
<evidence type="ECO:0000256" key="1">
    <source>
        <dbReference type="ARBA" id="ARBA00000085"/>
    </source>
</evidence>
<dbReference type="Pfam" id="PF00512">
    <property type="entry name" value="HisKA"/>
    <property type="match status" value="1"/>
</dbReference>
<evidence type="ECO:0000256" key="10">
    <source>
        <dbReference type="ARBA" id="ARBA00023136"/>
    </source>
</evidence>
<keyword evidence="4" id="KW-0597">Phosphoprotein</keyword>
<dbReference type="InterPro" id="IPR036890">
    <property type="entry name" value="HATPase_C_sf"/>
</dbReference>
<dbReference type="EMBL" id="JACHFV010000008">
    <property type="protein sequence ID" value="MBB5295757.1"/>
    <property type="molecule type" value="Genomic_DNA"/>
</dbReference>
<dbReference type="Pfam" id="PF02518">
    <property type="entry name" value="HATPase_c"/>
    <property type="match status" value="1"/>
</dbReference>
<keyword evidence="6" id="KW-0812">Transmembrane</keyword>
<dbReference type="SMART" id="SM00304">
    <property type="entry name" value="HAMP"/>
    <property type="match status" value="1"/>
</dbReference>
<feature type="domain" description="HAMP" evidence="12">
    <location>
        <begin position="171"/>
        <end position="221"/>
    </location>
</feature>
<dbReference type="PANTHER" id="PTHR45436:SF5">
    <property type="entry name" value="SENSOR HISTIDINE KINASE TRCS"/>
    <property type="match status" value="1"/>
</dbReference>
<dbReference type="SMART" id="SM00388">
    <property type="entry name" value="HisKA"/>
    <property type="match status" value="1"/>
</dbReference>
<gene>
    <name evidence="13" type="ORF">HNQ10_002596</name>
</gene>
<dbReference type="GO" id="GO:0016301">
    <property type="term" value="F:kinase activity"/>
    <property type="evidence" value="ECO:0007669"/>
    <property type="project" value="UniProtKB-KW"/>
</dbReference>
<evidence type="ECO:0000256" key="3">
    <source>
        <dbReference type="ARBA" id="ARBA00012438"/>
    </source>
</evidence>
<evidence type="ECO:0000256" key="7">
    <source>
        <dbReference type="ARBA" id="ARBA00022777"/>
    </source>
</evidence>
<dbReference type="InterPro" id="IPR003594">
    <property type="entry name" value="HATPase_dom"/>
</dbReference>
<dbReference type="SUPFAM" id="SSF47384">
    <property type="entry name" value="Homodimeric domain of signal transducing histidine kinase"/>
    <property type="match status" value="1"/>
</dbReference>
<feature type="domain" description="Histidine kinase" evidence="11">
    <location>
        <begin position="229"/>
        <end position="440"/>
    </location>
</feature>
<dbReference type="Gene3D" id="1.10.287.130">
    <property type="match status" value="1"/>
</dbReference>
<evidence type="ECO:0000256" key="5">
    <source>
        <dbReference type="ARBA" id="ARBA00022679"/>
    </source>
</evidence>
<reference evidence="13 14" key="1">
    <citation type="submission" date="2020-08" db="EMBL/GenBank/DDBJ databases">
        <title>Genomic Encyclopedia of Type Strains, Phase IV (KMG-IV): sequencing the most valuable type-strain genomes for metagenomic binning, comparative biology and taxonomic classification.</title>
        <authorList>
            <person name="Goeker M."/>
        </authorList>
    </citation>
    <scope>NUCLEOTIDE SEQUENCE [LARGE SCALE GENOMIC DNA]</scope>
    <source>
        <strain evidence="13 14">DSM 105434</strain>
    </source>
</reference>
<evidence type="ECO:0000256" key="8">
    <source>
        <dbReference type="ARBA" id="ARBA00022989"/>
    </source>
</evidence>
<comment type="subcellular location">
    <subcellularLocation>
        <location evidence="2">Membrane</location>
    </subcellularLocation>
</comment>
<organism evidence="13 14">
    <name type="scientific">Deinococcus metallilatus</name>
    <dbReference type="NCBI Taxonomy" id="1211322"/>
    <lineage>
        <taxon>Bacteria</taxon>
        <taxon>Thermotogati</taxon>
        <taxon>Deinococcota</taxon>
        <taxon>Deinococci</taxon>
        <taxon>Deinococcales</taxon>
        <taxon>Deinococcaceae</taxon>
        <taxon>Deinococcus</taxon>
    </lineage>
</organism>
<dbReference type="SUPFAM" id="SSF55874">
    <property type="entry name" value="ATPase domain of HSP90 chaperone/DNA topoisomerase II/histidine kinase"/>
    <property type="match status" value="1"/>
</dbReference>
<evidence type="ECO:0000259" key="12">
    <source>
        <dbReference type="PROSITE" id="PS50885"/>
    </source>
</evidence>
<dbReference type="CDD" id="cd00082">
    <property type="entry name" value="HisKA"/>
    <property type="match status" value="1"/>
</dbReference>
<dbReference type="Gene3D" id="3.30.565.10">
    <property type="entry name" value="Histidine kinase-like ATPase, C-terminal domain"/>
    <property type="match status" value="1"/>
</dbReference>
<name>A0ABR6MUY1_9DEIO</name>